<dbReference type="Proteomes" id="UP000322214">
    <property type="component" value="Chromosome"/>
</dbReference>
<dbReference type="OrthoDB" id="5504491at2"/>
<dbReference type="AlphaFoldDB" id="A0A5B9PGZ3"/>
<comment type="subunit">
    <text evidence="2">Homodimer.</text>
</comment>
<dbReference type="NCBIfam" id="TIGR01422">
    <property type="entry name" value="phosphonatase"/>
    <property type="match status" value="1"/>
</dbReference>
<reference evidence="10 11" key="1">
    <citation type="submission" date="2019-08" db="EMBL/GenBank/DDBJ databases">
        <title>Deep-cultivation of Planctomycetes and their phenomic and genomic characterization uncovers novel biology.</title>
        <authorList>
            <person name="Wiegand S."/>
            <person name="Jogler M."/>
            <person name="Boedeker C."/>
            <person name="Pinto D."/>
            <person name="Vollmers J."/>
            <person name="Rivas-Marin E."/>
            <person name="Kohn T."/>
            <person name="Peeters S.H."/>
            <person name="Heuer A."/>
            <person name="Rast P."/>
            <person name="Oberbeckmann S."/>
            <person name="Bunk B."/>
            <person name="Jeske O."/>
            <person name="Meyerdierks A."/>
            <person name="Storesund J.E."/>
            <person name="Kallscheuer N."/>
            <person name="Luecker S."/>
            <person name="Lage O.M."/>
            <person name="Pohl T."/>
            <person name="Merkel B.J."/>
            <person name="Hornburger P."/>
            <person name="Mueller R.-W."/>
            <person name="Bruemmer F."/>
            <person name="Labrenz M."/>
            <person name="Spormann A.M."/>
            <person name="Op den Camp H."/>
            <person name="Overmann J."/>
            <person name="Amann R."/>
            <person name="Jetten M.S.M."/>
            <person name="Mascher T."/>
            <person name="Medema M.H."/>
            <person name="Devos D.P."/>
            <person name="Kaster A.-K."/>
            <person name="Ovreas L."/>
            <person name="Rohde M."/>
            <person name="Galperin M.Y."/>
            <person name="Jogler C."/>
        </authorList>
    </citation>
    <scope>NUCLEOTIDE SEQUENCE [LARGE SCALE GENOMIC DNA]</scope>
    <source>
        <strain evidence="10 11">FC18</strain>
    </source>
</reference>
<evidence type="ECO:0000256" key="3">
    <source>
        <dbReference type="ARBA" id="ARBA00022723"/>
    </source>
</evidence>
<dbReference type="GO" id="GO:0008967">
    <property type="term" value="F:phosphoglycolate phosphatase activity"/>
    <property type="evidence" value="ECO:0007669"/>
    <property type="project" value="TreeGrafter"/>
</dbReference>
<dbReference type="KEGG" id="mff:MFFC18_39430"/>
<keyword evidence="5" id="KW-0460">Magnesium</keyword>
<dbReference type="GO" id="GO:0006281">
    <property type="term" value="P:DNA repair"/>
    <property type="evidence" value="ECO:0007669"/>
    <property type="project" value="TreeGrafter"/>
</dbReference>
<dbReference type="InterPro" id="IPR036412">
    <property type="entry name" value="HAD-like_sf"/>
</dbReference>
<evidence type="ECO:0000256" key="4">
    <source>
        <dbReference type="ARBA" id="ARBA00022801"/>
    </source>
</evidence>
<dbReference type="SFLD" id="SFLDG01135">
    <property type="entry name" value="C1.5.6:_HAD__Beta-PGM__Phospha"/>
    <property type="match status" value="1"/>
</dbReference>
<dbReference type="STRING" id="980251.GCA_001642875_04157"/>
<accession>A0A5B9PGZ3</accession>
<evidence type="ECO:0000256" key="9">
    <source>
        <dbReference type="ARBA" id="ARBA00066472"/>
    </source>
</evidence>
<dbReference type="HAMAP" id="MF_01375">
    <property type="entry name" value="PhnX"/>
    <property type="match status" value="1"/>
</dbReference>
<keyword evidence="6" id="KW-0704">Schiff base</keyword>
<comment type="catalytic activity">
    <reaction evidence="7">
        <text>phosphonoacetaldehyde + H2O = acetaldehyde + phosphate + H(+)</text>
        <dbReference type="Rhea" id="RHEA:18905"/>
        <dbReference type="ChEBI" id="CHEBI:15343"/>
        <dbReference type="ChEBI" id="CHEBI:15377"/>
        <dbReference type="ChEBI" id="CHEBI:15378"/>
        <dbReference type="ChEBI" id="CHEBI:43474"/>
        <dbReference type="ChEBI" id="CHEBI:58383"/>
        <dbReference type="EC" id="3.11.1.1"/>
    </reaction>
</comment>
<dbReference type="PANTHER" id="PTHR43434:SF19">
    <property type="entry name" value="PHOSPHONOACETALDEHYDE HYDROLASE"/>
    <property type="match status" value="1"/>
</dbReference>
<dbReference type="Pfam" id="PF00702">
    <property type="entry name" value="Hydrolase"/>
    <property type="match status" value="1"/>
</dbReference>
<evidence type="ECO:0000256" key="5">
    <source>
        <dbReference type="ARBA" id="ARBA00022842"/>
    </source>
</evidence>
<organism evidence="10 11">
    <name type="scientific">Mariniblastus fucicola</name>
    <dbReference type="NCBI Taxonomy" id="980251"/>
    <lineage>
        <taxon>Bacteria</taxon>
        <taxon>Pseudomonadati</taxon>
        <taxon>Planctomycetota</taxon>
        <taxon>Planctomycetia</taxon>
        <taxon>Pirellulales</taxon>
        <taxon>Pirellulaceae</taxon>
        <taxon>Mariniblastus</taxon>
    </lineage>
</organism>
<evidence type="ECO:0000313" key="10">
    <source>
        <dbReference type="EMBL" id="QEG24032.1"/>
    </source>
</evidence>
<evidence type="ECO:0000256" key="2">
    <source>
        <dbReference type="ARBA" id="ARBA00011738"/>
    </source>
</evidence>
<protein>
    <recommendedName>
        <fullName evidence="9">phosphonoacetaldehyde hydrolase</fullName>
        <ecNumber evidence="9">3.11.1.1</ecNumber>
    </recommendedName>
</protein>
<evidence type="ECO:0000313" key="11">
    <source>
        <dbReference type="Proteomes" id="UP000322214"/>
    </source>
</evidence>
<dbReference type="GO" id="GO:0019700">
    <property type="term" value="P:organic phosphonate catabolic process"/>
    <property type="evidence" value="ECO:0007669"/>
    <property type="project" value="InterPro"/>
</dbReference>
<dbReference type="InterPro" id="IPR023214">
    <property type="entry name" value="HAD_sf"/>
</dbReference>
<dbReference type="RefSeq" id="WP_075082417.1">
    <property type="nucleotide sequence ID" value="NZ_CP042912.1"/>
</dbReference>
<dbReference type="SUPFAM" id="SSF56784">
    <property type="entry name" value="HAD-like"/>
    <property type="match status" value="1"/>
</dbReference>
<sequence>MISKQHKIRGVVLDWAGTMVDHGSLAPAMTFQKTFQELGVEVSLDEAREPMGMAKRAHIEAVLKMPEVQKRWQQHSGSPSTDADVDAIYEKFLPLQAEVIAHYSTMIPGAVEAYQWCTENDVRVASTTGYTRALMESVTPIAHEAGYRPEVVLCAEDAPQGRPAPWLIYECAKQIGVYPMCCMLKVDDTIVGIEAGRNAGVWTVGISKSGNLVGLSEQQCSEFDPAELSSRVELAEQKLLAAGAHFVIQSVAELPELIAKINGLLADRQTP</sequence>
<evidence type="ECO:0000256" key="7">
    <source>
        <dbReference type="ARBA" id="ARBA00052005"/>
    </source>
</evidence>
<proteinExistence type="inferred from homology"/>
<dbReference type="FunFam" id="1.10.150.240:FF:000006">
    <property type="entry name" value="Phosphonoacetaldehyde hydrolase"/>
    <property type="match status" value="1"/>
</dbReference>
<gene>
    <name evidence="10" type="primary">phnX</name>
    <name evidence="10" type="ORF">MFFC18_39430</name>
</gene>
<evidence type="ECO:0000256" key="1">
    <source>
        <dbReference type="ARBA" id="ARBA00001946"/>
    </source>
</evidence>
<dbReference type="Gene3D" id="3.40.50.1000">
    <property type="entry name" value="HAD superfamily/HAD-like"/>
    <property type="match status" value="1"/>
</dbReference>
<dbReference type="SFLD" id="SFLDG01129">
    <property type="entry name" value="C1.5:_HAD__Beta-PGM__Phosphata"/>
    <property type="match status" value="1"/>
</dbReference>
<dbReference type="EC" id="3.11.1.1" evidence="9"/>
<dbReference type="InterPro" id="IPR050155">
    <property type="entry name" value="HAD-like_hydrolase_sf"/>
</dbReference>
<name>A0A5B9PGZ3_9BACT</name>
<dbReference type="EMBL" id="CP042912">
    <property type="protein sequence ID" value="QEG24032.1"/>
    <property type="molecule type" value="Genomic_DNA"/>
</dbReference>
<keyword evidence="11" id="KW-1185">Reference proteome</keyword>
<keyword evidence="3" id="KW-0479">Metal-binding</keyword>
<comment type="cofactor">
    <cofactor evidence="1">
        <name>Mg(2+)</name>
        <dbReference type="ChEBI" id="CHEBI:18420"/>
    </cofactor>
</comment>
<dbReference type="PANTHER" id="PTHR43434">
    <property type="entry name" value="PHOSPHOGLYCOLATE PHOSPHATASE"/>
    <property type="match status" value="1"/>
</dbReference>
<keyword evidence="4 10" id="KW-0378">Hydrolase</keyword>
<dbReference type="InterPro" id="IPR006323">
    <property type="entry name" value="Phosphonoacetald_hydro"/>
</dbReference>
<dbReference type="GO" id="GO:0046872">
    <property type="term" value="F:metal ion binding"/>
    <property type="evidence" value="ECO:0007669"/>
    <property type="project" value="UniProtKB-KW"/>
</dbReference>
<evidence type="ECO:0000256" key="6">
    <source>
        <dbReference type="ARBA" id="ARBA00023270"/>
    </source>
</evidence>
<evidence type="ECO:0000256" key="8">
    <source>
        <dbReference type="ARBA" id="ARBA00056573"/>
    </source>
</evidence>
<dbReference type="GO" id="GO:0005829">
    <property type="term" value="C:cytosol"/>
    <property type="evidence" value="ECO:0007669"/>
    <property type="project" value="TreeGrafter"/>
</dbReference>
<dbReference type="GO" id="GO:0050194">
    <property type="term" value="F:phosphonoacetaldehyde hydrolase activity"/>
    <property type="evidence" value="ECO:0007669"/>
    <property type="project" value="UniProtKB-EC"/>
</dbReference>
<dbReference type="SFLD" id="SFLDS00003">
    <property type="entry name" value="Haloacid_Dehalogenase"/>
    <property type="match status" value="1"/>
</dbReference>
<dbReference type="InterPro" id="IPR023198">
    <property type="entry name" value="PGP-like_dom2"/>
</dbReference>
<dbReference type="Gene3D" id="1.10.150.240">
    <property type="entry name" value="Putative phosphatase, domain 2"/>
    <property type="match status" value="1"/>
</dbReference>
<comment type="function">
    <text evidence="8">Involved in phosphonate degradation.</text>
</comment>